<dbReference type="PROSITE" id="PS50222">
    <property type="entry name" value="EF_HAND_2"/>
    <property type="match status" value="3"/>
</dbReference>
<proteinExistence type="inferred from homology"/>
<protein>
    <recommendedName>
        <fullName evidence="4">Mitochondrial import inner membrane translocase subunit TIM16</fullName>
    </recommendedName>
    <alternativeName>
        <fullName evidence="3">Mitochondrial import inner membrane translocase subunit tim16</fullName>
    </alternativeName>
    <alternativeName>
        <fullName evidence="12 13">Presequence translocated-associated motor subunit PAM16</fullName>
    </alternativeName>
</protein>
<gene>
    <name evidence="15" type="ORF">HK105_201463</name>
</gene>
<dbReference type="Gene3D" id="1.10.287.110">
    <property type="entry name" value="DnaJ domain"/>
    <property type="match status" value="1"/>
</dbReference>
<dbReference type="Pfam" id="PF03656">
    <property type="entry name" value="Pam16"/>
    <property type="match status" value="1"/>
</dbReference>
<keyword evidence="5" id="KW-0813">Transport</keyword>
<dbReference type="Proteomes" id="UP001527925">
    <property type="component" value="Unassembled WGS sequence"/>
</dbReference>
<evidence type="ECO:0000256" key="13">
    <source>
        <dbReference type="ARBA" id="ARBA00031407"/>
    </source>
</evidence>
<evidence type="ECO:0000256" key="3">
    <source>
        <dbReference type="ARBA" id="ARBA00013571"/>
    </source>
</evidence>
<evidence type="ECO:0000256" key="10">
    <source>
        <dbReference type="ARBA" id="ARBA00023128"/>
    </source>
</evidence>
<keyword evidence="11" id="KW-0472">Membrane</keyword>
<evidence type="ECO:0000259" key="14">
    <source>
        <dbReference type="PROSITE" id="PS50222"/>
    </source>
</evidence>
<dbReference type="PRINTS" id="PR00450">
    <property type="entry name" value="RECOVERIN"/>
</dbReference>
<keyword evidence="10" id="KW-0496">Mitochondrion</keyword>
<keyword evidence="9" id="KW-0811">Translocation</keyword>
<keyword evidence="8" id="KW-0653">Protein transport</keyword>
<evidence type="ECO:0000256" key="4">
    <source>
        <dbReference type="ARBA" id="ARBA00020721"/>
    </source>
</evidence>
<dbReference type="InterPro" id="IPR018247">
    <property type="entry name" value="EF_Hand_1_Ca_BS"/>
</dbReference>
<evidence type="ECO:0000256" key="9">
    <source>
        <dbReference type="ARBA" id="ARBA00023010"/>
    </source>
</evidence>
<keyword evidence="16" id="KW-1185">Reference proteome</keyword>
<dbReference type="InterPro" id="IPR036869">
    <property type="entry name" value="J_dom_sf"/>
</dbReference>
<evidence type="ECO:0000256" key="7">
    <source>
        <dbReference type="ARBA" id="ARBA00022837"/>
    </source>
</evidence>
<dbReference type="InterPro" id="IPR005341">
    <property type="entry name" value="Tim16"/>
</dbReference>
<dbReference type="Pfam" id="PF13833">
    <property type="entry name" value="EF-hand_8"/>
    <property type="match status" value="1"/>
</dbReference>
<evidence type="ECO:0000256" key="2">
    <source>
        <dbReference type="ARBA" id="ARBA00008817"/>
    </source>
</evidence>
<comment type="caution">
    <text evidence="15">The sequence shown here is derived from an EMBL/GenBank/DDBJ whole genome shotgun (WGS) entry which is preliminary data.</text>
</comment>
<feature type="domain" description="EF-hand" evidence="14">
    <location>
        <begin position="242"/>
        <end position="277"/>
    </location>
</feature>
<keyword evidence="6" id="KW-0999">Mitochondrion inner membrane</keyword>
<reference evidence="15 16" key="1">
    <citation type="submission" date="2023-09" db="EMBL/GenBank/DDBJ databases">
        <title>Pangenome analysis of Batrachochytrium dendrobatidis and related Chytrids.</title>
        <authorList>
            <person name="Yacoub M.N."/>
            <person name="Stajich J.E."/>
            <person name="James T.Y."/>
        </authorList>
    </citation>
    <scope>NUCLEOTIDE SEQUENCE [LARGE SCALE GENOMIC DNA]</scope>
    <source>
        <strain evidence="15 16">JEL0888</strain>
    </source>
</reference>
<sequence>MVNPARIITQVVIVGGQILGRAFIDAYRAAAQNSAKNMAGGAAVAGGDLLTRRTGMTLDEAADILNVDRKLNAKEITEKYEHLFKANDPANGGSLYLQAKVFRAKERLDLEIKQLSEQLNKDQINRQEIDTLSRNFSAVAQANDKIDRSHFRDMLADIFGVDDSLIMDRVFRCFDIDADNYISFDEYMKGMSVFLKGRHEEKLKFCFRVYDINGDRYISKEEMFQMLKNCLVKGAVEEDEDGVKDLVDLVLKKLDEDRDGRVSEADWAGAIAKEALLMEAFGQCLPTRKAIDQYLNPTPEDVIGSAKAAAGVSTKTMMPRLPASAKRVPVS</sequence>
<dbReference type="PANTHER" id="PTHR12388:SF0">
    <property type="entry name" value="MITOCHONDRIAL IMPORT INNER MEMBRANE TRANSLOCASE SUBUNIT TIM16"/>
    <property type="match status" value="1"/>
</dbReference>
<dbReference type="CDD" id="cd00051">
    <property type="entry name" value="EFh"/>
    <property type="match status" value="2"/>
</dbReference>
<name>A0ABR4NI36_9FUNG</name>
<evidence type="ECO:0000313" key="15">
    <source>
        <dbReference type="EMBL" id="KAL2919188.1"/>
    </source>
</evidence>
<evidence type="ECO:0000256" key="5">
    <source>
        <dbReference type="ARBA" id="ARBA00022448"/>
    </source>
</evidence>
<organism evidence="15 16">
    <name type="scientific">Polyrhizophydium stewartii</name>
    <dbReference type="NCBI Taxonomy" id="2732419"/>
    <lineage>
        <taxon>Eukaryota</taxon>
        <taxon>Fungi</taxon>
        <taxon>Fungi incertae sedis</taxon>
        <taxon>Chytridiomycota</taxon>
        <taxon>Chytridiomycota incertae sedis</taxon>
        <taxon>Chytridiomycetes</taxon>
        <taxon>Rhizophydiales</taxon>
        <taxon>Rhizophydiales incertae sedis</taxon>
        <taxon>Polyrhizophydium</taxon>
    </lineage>
</organism>
<evidence type="ECO:0000256" key="11">
    <source>
        <dbReference type="ARBA" id="ARBA00023136"/>
    </source>
</evidence>
<dbReference type="SMART" id="SM00054">
    <property type="entry name" value="EFh"/>
    <property type="match status" value="3"/>
</dbReference>
<feature type="domain" description="EF-hand" evidence="14">
    <location>
        <begin position="198"/>
        <end position="233"/>
    </location>
</feature>
<dbReference type="InterPro" id="IPR002048">
    <property type="entry name" value="EF_hand_dom"/>
</dbReference>
<evidence type="ECO:0000256" key="12">
    <source>
        <dbReference type="ARBA" id="ARBA00030422"/>
    </source>
</evidence>
<dbReference type="PANTHER" id="PTHR12388">
    <property type="entry name" value="MITOCHONDRIA ASSOCIATED GRANULOCYTE MACROPHAGE CSF SIGNALING MOLECULE"/>
    <property type="match status" value="1"/>
</dbReference>
<keyword evidence="7" id="KW-0106">Calcium</keyword>
<dbReference type="Gene3D" id="1.10.238.10">
    <property type="entry name" value="EF-hand"/>
    <property type="match status" value="1"/>
</dbReference>
<dbReference type="EMBL" id="JADGIZ020000004">
    <property type="protein sequence ID" value="KAL2919188.1"/>
    <property type="molecule type" value="Genomic_DNA"/>
</dbReference>
<dbReference type="InterPro" id="IPR011992">
    <property type="entry name" value="EF-hand-dom_pair"/>
</dbReference>
<evidence type="ECO:0000256" key="1">
    <source>
        <dbReference type="ARBA" id="ARBA00004637"/>
    </source>
</evidence>
<dbReference type="PROSITE" id="PS00018">
    <property type="entry name" value="EF_HAND_1"/>
    <property type="match status" value="3"/>
</dbReference>
<evidence type="ECO:0000256" key="6">
    <source>
        <dbReference type="ARBA" id="ARBA00022792"/>
    </source>
</evidence>
<dbReference type="Pfam" id="PF13499">
    <property type="entry name" value="EF-hand_7"/>
    <property type="match status" value="1"/>
</dbReference>
<feature type="domain" description="EF-hand" evidence="14">
    <location>
        <begin position="162"/>
        <end position="197"/>
    </location>
</feature>
<evidence type="ECO:0000313" key="16">
    <source>
        <dbReference type="Proteomes" id="UP001527925"/>
    </source>
</evidence>
<accession>A0ABR4NI36</accession>
<comment type="subcellular location">
    <subcellularLocation>
        <location evidence="1">Mitochondrion inner membrane</location>
        <topology evidence="1">Peripheral membrane protein</topology>
    </subcellularLocation>
</comment>
<comment type="similarity">
    <text evidence="2">Belongs to the TIM16/PAM16 family.</text>
</comment>
<dbReference type="SUPFAM" id="SSF47473">
    <property type="entry name" value="EF-hand"/>
    <property type="match status" value="1"/>
</dbReference>
<evidence type="ECO:0000256" key="8">
    <source>
        <dbReference type="ARBA" id="ARBA00022927"/>
    </source>
</evidence>